<accession>A0A9Q5N7E1</accession>
<feature type="compositionally biased region" description="Low complexity" evidence="1">
    <location>
        <begin position="33"/>
        <end position="48"/>
    </location>
</feature>
<proteinExistence type="predicted"/>
<feature type="region of interest" description="Disordered" evidence="1">
    <location>
        <begin position="145"/>
        <end position="168"/>
    </location>
</feature>
<feature type="compositionally biased region" description="Basic and acidic residues" evidence="1">
    <location>
        <begin position="159"/>
        <end position="168"/>
    </location>
</feature>
<gene>
    <name evidence="2" type="ORF">A7U60_g3035</name>
</gene>
<evidence type="ECO:0000313" key="2">
    <source>
        <dbReference type="EMBL" id="OCB89775.1"/>
    </source>
</evidence>
<evidence type="ECO:0000256" key="1">
    <source>
        <dbReference type="SAM" id="MobiDB-lite"/>
    </source>
</evidence>
<evidence type="ECO:0000313" key="3">
    <source>
        <dbReference type="Proteomes" id="UP000757232"/>
    </source>
</evidence>
<keyword evidence="3" id="KW-1185">Reference proteome</keyword>
<reference evidence="2" key="1">
    <citation type="submission" date="2016-06" db="EMBL/GenBank/DDBJ databases">
        <title>Draft Genome sequence of the fungus Inonotus baumii.</title>
        <authorList>
            <person name="Zhu H."/>
            <person name="Lin W."/>
        </authorList>
    </citation>
    <scope>NUCLEOTIDE SEQUENCE</scope>
    <source>
        <strain evidence="2">821</strain>
    </source>
</reference>
<dbReference type="Proteomes" id="UP000757232">
    <property type="component" value="Unassembled WGS sequence"/>
</dbReference>
<sequence length="184" mass="20060">MPTPKPAQRQRTTSTNARAKHATCLTPRRAARAQRSSNSSNSSSGSSAVTLVSAYSNANSADGSKNSTRSLADLSPASEALSLTEETDVDEQGVGEDDGDSSEVGLGPEEWDEEWDFELKPGDAVWVKSKDTERETWYYGHVQKSTRTGTSSQTSFAPPDDRVNKERSTRYDTIATCVATLRRY</sequence>
<dbReference type="OrthoDB" id="3205170at2759"/>
<name>A0A9Q5N7E1_SANBA</name>
<feature type="compositionally biased region" description="Polar residues" evidence="1">
    <location>
        <begin position="49"/>
        <end position="70"/>
    </location>
</feature>
<feature type="compositionally biased region" description="Polar residues" evidence="1">
    <location>
        <begin position="145"/>
        <end position="156"/>
    </location>
</feature>
<feature type="region of interest" description="Disordered" evidence="1">
    <location>
        <begin position="1"/>
        <end position="114"/>
    </location>
</feature>
<dbReference type="AlphaFoldDB" id="A0A9Q5N7E1"/>
<organism evidence="2 3">
    <name type="scientific">Sanghuangporus baumii</name>
    <name type="common">Phellinus baumii</name>
    <dbReference type="NCBI Taxonomy" id="108892"/>
    <lineage>
        <taxon>Eukaryota</taxon>
        <taxon>Fungi</taxon>
        <taxon>Dikarya</taxon>
        <taxon>Basidiomycota</taxon>
        <taxon>Agaricomycotina</taxon>
        <taxon>Agaricomycetes</taxon>
        <taxon>Hymenochaetales</taxon>
        <taxon>Hymenochaetaceae</taxon>
        <taxon>Sanghuangporus</taxon>
    </lineage>
</organism>
<feature type="compositionally biased region" description="Acidic residues" evidence="1">
    <location>
        <begin position="85"/>
        <end position="101"/>
    </location>
</feature>
<comment type="caution">
    <text evidence="2">The sequence shown here is derived from an EMBL/GenBank/DDBJ whole genome shotgun (WGS) entry which is preliminary data.</text>
</comment>
<protein>
    <submittedName>
        <fullName evidence="2">Uncharacterized protein</fullName>
    </submittedName>
</protein>
<dbReference type="EMBL" id="LNZH02000149">
    <property type="protein sequence ID" value="OCB89775.1"/>
    <property type="molecule type" value="Genomic_DNA"/>
</dbReference>